<dbReference type="EMBL" id="CZDF01000171">
    <property type="protein sequence ID" value="CUR34516.1"/>
    <property type="molecule type" value="Genomic_DNA"/>
</dbReference>
<organism evidence="2 3">
    <name type="scientific">Planktothrix tepida PCC 9214</name>
    <dbReference type="NCBI Taxonomy" id="671072"/>
    <lineage>
        <taxon>Bacteria</taxon>
        <taxon>Bacillati</taxon>
        <taxon>Cyanobacteriota</taxon>
        <taxon>Cyanophyceae</taxon>
        <taxon>Oscillatoriophycideae</taxon>
        <taxon>Oscillatoriales</taxon>
        <taxon>Microcoleaceae</taxon>
        <taxon>Planktothrix</taxon>
    </lineage>
</organism>
<protein>
    <recommendedName>
        <fullName evidence="4">RSAM-associated Gly-rich repeat protein</fullName>
    </recommendedName>
</protein>
<dbReference type="RefSeq" id="WP_072721074.1">
    <property type="nucleotide sequence ID" value="NZ_LN889812.1"/>
</dbReference>
<dbReference type="AlphaFoldDB" id="A0A1J1LRN3"/>
<keyword evidence="1" id="KW-0732">Signal</keyword>
<dbReference type="STRING" id="671072.PL9214640523"/>
<sequence>MKIQTATGFVGFILSLSALNVAVAEAKTASISPSSEQSMTTIEQRLSRLSATVKAQQEQLSESAQLPPNIGIGLGWANGNGRGWVNGRGGGGWVNGRGGGGWADGGGGFFNRR</sequence>
<dbReference type="NCBIfam" id="TIGR04260">
    <property type="entry name" value="Cyano_gly_rpt"/>
    <property type="match status" value="1"/>
</dbReference>
<keyword evidence="3" id="KW-1185">Reference proteome</keyword>
<gene>
    <name evidence="2" type="ORF">PL9214640523</name>
</gene>
<dbReference type="Proteomes" id="UP000184315">
    <property type="component" value="Unassembled WGS sequence"/>
</dbReference>
<evidence type="ECO:0008006" key="4">
    <source>
        <dbReference type="Google" id="ProtNLM"/>
    </source>
</evidence>
<evidence type="ECO:0000313" key="3">
    <source>
        <dbReference type="Proteomes" id="UP000184315"/>
    </source>
</evidence>
<dbReference type="InterPro" id="IPR026356">
    <property type="entry name" value="GrrA/OscA1_RiPP"/>
</dbReference>
<accession>A0A1J1LRN3</accession>
<proteinExistence type="predicted"/>
<evidence type="ECO:0000313" key="2">
    <source>
        <dbReference type="EMBL" id="CUR34516.1"/>
    </source>
</evidence>
<feature type="chain" id="PRO_5013289388" description="RSAM-associated Gly-rich repeat protein" evidence="1">
    <location>
        <begin position="27"/>
        <end position="113"/>
    </location>
</feature>
<dbReference type="OrthoDB" id="467574at2"/>
<name>A0A1J1LRN3_9CYAN</name>
<feature type="signal peptide" evidence="1">
    <location>
        <begin position="1"/>
        <end position="26"/>
    </location>
</feature>
<reference evidence="3" key="1">
    <citation type="submission" date="2015-10" db="EMBL/GenBank/DDBJ databases">
        <authorList>
            <person name="Regsiter A."/>
            <person name="william w."/>
        </authorList>
    </citation>
    <scope>NUCLEOTIDE SEQUENCE [LARGE SCALE GENOMIC DNA]</scope>
</reference>
<evidence type="ECO:0000256" key="1">
    <source>
        <dbReference type="SAM" id="SignalP"/>
    </source>
</evidence>